<dbReference type="InterPro" id="IPR012340">
    <property type="entry name" value="NA-bd_OB-fold"/>
</dbReference>
<dbReference type="EMBL" id="JAFEUP010000006">
    <property type="protein sequence ID" value="MBM7063028.1"/>
    <property type="molecule type" value="Genomic_DNA"/>
</dbReference>
<evidence type="ECO:0000259" key="1">
    <source>
        <dbReference type="Pfam" id="PF01796"/>
    </source>
</evidence>
<feature type="domain" description="ChsH2 C-terminal OB-fold" evidence="1">
    <location>
        <begin position="52"/>
        <end position="110"/>
    </location>
</feature>
<accession>A0ABS2IK12</accession>
<sequence>MSHEITPTVAERPWRERDGRTVLLAHRRSGHAGLHFPPLPPTSPLAEGCELVELTSTPRLYSFTVVHASPKAGKPPQALGLADFAEGVRVFARLDYPQKRRPAIGDALQLCLAETDSGPIYVFRPEHAA</sequence>
<comment type="caution">
    <text evidence="2">The sequence shown here is derived from an EMBL/GenBank/DDBJ whole genome shotgun (WGS) entry which is preliminary data.</text>
</comment>
<proteinExistence type="predicted"/>
<evidence type="ECO:0000313" key="3">
    <source>
        <dbReference type="Proteomes" id="UP000717995"/>
    </source>
</evidence>
<dbReference type="SUPFAM" id="SSF50249">
    <property type="entry name" value="Nucleic acid-binding proteins"/>
    <property type="match status" value="1"/>
</dbReference>
<reference evidence="2 3" key="1">
    <citation type="submission" date="2021-02" db="EMBL/GenBank/DDBJ databases">
        <authorList>
            <person name="Lee D.-H."/>
        </authorList>
    </citation>
    <scope>NUCLEOTIDE SEQUENCE [LARGE SCALE GENOMIC DNA]</scope>
    <source>
        <strain evidence="2 3">UL073</strain>
    </source>
</reference>
<dbReference type="Pfam" id="PF01796">
    <property type="entry name" value="OB_ChsH2_C"/>
    <property type="match status" value="1"/>
</dbReference>
<evidence type="ECO:0000313" key="2">
    <source>
        <dbReference type="EMBL" id="MBM7063028.1"/>
    </source>
</evidence>
<organism evidence="2 3">
    <name type="scientific">Zestomonas insulae</name>
    <dbReference type="NCBI Taxonomy" id="2809017"/>
    <lineage>
        <taxon>Bacteria</taxon>
        <taxon>Pseudomonadati</taxon>
        <taxon>Pseudomonadota</taxon>
        <taxon>Gammaproteobacteria</taxon>
        <taxon>Pseudomonadales</taxon>
        <taxon>Pseudomonadaceae</taxon>
        <taxon>Zestomonas</taxon>
    </lineage>
</organism>
<dbReference type="InterPro" id="IPR002878">
    <property type="entry name" value="ChsH2_C"/>
</dbReference>
<protein>
    <submittedName>
        <fullName evidence="2">OB-fold domain-containing protein</fullName>
    </submittedName>
</protein>
<dbReference type="RefSeq" id="WP_205350202.1">
    <property type="nucleotide sequence ID" value="NZ_JAFEUP010000006.1"/>
</dbReference>
<dbReference type="Proteomes" id="UP000717995">
    <property type="component" value="Unassembled WGS sequence"/>
</dbReference>
<name>A0ABS2IK12_9GAMM</name>
<gene>
    <name evidence="2" type="ORF">JQX08_20105</name>
</gene>
<keyword evidence="3" id="KW-1185">Reference proteome</keyword>